<accession>A0A4Q7MNW8</accession>
<evidence type="ECO:0000313" key="2">
    <source>
        <dbReference type="EMBL" id="RZS69900.1"/>
    </source>
</evidence>
<organism evidence="2 3">
    <name type="scientific">Kerstersia gyiorum</name>
    <dbReference type="NCBI Taxonomy" id="206506"/>
    <lineage>
        <taxon>Bacteria</taxon>
        <taxon>Pseudomonadati</taxon>
        <taxon>Pseudomonadota</taxon>
        <taxon>Betaproteobacteria</taxon>
        <taxon>Burkholderiales</taxon>
        <taxon>Alcaligenaceae</taxon>
        <taxon>Kerstersia</taxon>
    </lineage>
</organism>
<proteinExistence type="predicted"/>
<dbReference type="Proteomes" id="UP000292039">
    <property type="component" value="Unassembled WGS sequence"/>
</dbReference>
<feature type="region of interest" description="Disordered" evidence="1">
    <location>
        <begin position="22"/>
        <end position="42"/>
    </location>
</feature>
<dbReference type="EMBL" id="SGWZ01000002">
    <property type="protein sequence ID" value="RZS69900.1"/>
    <property type="molecule type" value="Genomic_DNA"/>
</dbReference>
<sequence length="42" mass="4772">MRVLRTNQNVCLHDWQISRWQGCPKASGGKHQPGASKLRVAR</sequence>
<evidence type="ECO:0000313" key="3">
    <source>
        <dbReference type="Proteomes" id="UP000292039"/>
    </source>
</evidence>
<evidence type="ECO:0000256" key="1">
    <source>
        <dbReference type="SAM" id="MobiDB-lite"/>
    </source>
</evidence>
<protein>
    <submittedName>
        <fullName evidence="2">Uncharacterized protein</fullName>
    </submittedName>
</protein>
<gene>
    <name evidence="2" type="ORF">EV679_1286</name>
</gene>
<name>A0A4Q7MNW8_9BURK</name>
<reference evidence="2 3" key="1">
    <citation type="submission" date="2019-02" db="EMBL/GenBank/DDBJ databases">
        <title>Genomic Encyclopedia of Type Strains, Phase IV (KMG-IV): sequencing the most valuable type-strain genomes for metagenomic binning, comparative biology and taxonomic classification.</title>
        <authorList>
            <person name="Goeker M."/>
        </authorList>
    </citation>
    <scope>NUCLEOTIDE SEQUENCE [LARGE SCALE GENOMIC DNA]</scope>
    <source>
        <strain evidence="2 3">DSM 16618</strain>
    </source>
</reference>
<comment type="caution">
    <text evidence="2">The sequence shown here is derived from an EMBL/GenBank/DDBJ whole genome shotgun (WGS) entry which is preliminary data.</text>
</comment>
<dbReference type="AlphaFoldDB" id="A0A4Q7MNW8"/>